<gene>
    <name evidence="2" type="ORF">BS47DRAFT_1396657</name>
</gene>
<sequence>MKLKQRTQRYSNDNPNEEEKQRHSVPHLSDDLVAFCDFVIVQESSFSQVPTRSLEFLPISRSPCTVSRAPTHPFESPRYFSGSYAPFRVPALFLRLLRILSSPRAFLRLLRILSSPRAVSQAPTHPFESPALISRGSYASFLRCFSGSYASFQVPRYFSKPLRCLSSSHAYPFESLRYLSIPEHYLESPRYPSIPEPFSRNPVPFLESPRLSLDSHDSIQAPLDSRNSVQAPLDSSRLLSKSLSTPTTPFQVPLAFHDVFQVPLNSRDVFSSPSHFSRRFFESLSISVTLLESPSIFSSSAK</sequence>
<proteinExistence type="predicted"/>
<accession>A0A9P6DQ63</accession>
<evidence type="ECO:0000313" key="2">
    <source>
        <dbReference type="EMBL" id="KAF9509707.1"/>
    </source>
</evidence>
<dbReference type="EMBL" id="MU129030">
    <property type="protein sequence ID" value="KAF9509707.1"/>
    <property type="molecule type" value="Genomic_DNA"/>
</dbReference>
<organism evidence="2 3">
    <name type="scientific">Hydnum rufescens UP504</name>
    <dbReference type="NCBI Taxonomy" id="1448309"/>
    <lineage>
        <taxon>Eukaryota</taxon>
        <taxon>Fungi</taxon>
        <taxon>Dikarya</taxon>
        <taxon>Basidiomycota</taxon>
        <taxon>Agaricomycotina</taxon>
        <taxon>Agaricomycetes</taxon>
        <taxon>Cantharellales</taxon>
        <taxon>Hydnaceae</taxon>
        <taxon>Hydnum</taxon>
    </lineage>
</organism>
<dbReference type="Proteomes" id="UP000886523">
    <property type="component" value="Unassembled WGS sequence"/>
</dbReference>
<evidence type="ECO:0000313" key="3">
    <source>
        <dbReference type="Proteomes" id="UP000886523"/>
    </source>
</evidence>
<name>A0A9P6DQ63_9AGAM</name>
<dbReference type="AlphaFoldDB" id="A0A9P6DQ63"/>
<keyword evidence="3" id="KW-1185">Reference proteome</keyword>
<protein>
    <submittedName>
        <fullName evidence="2">Uncharacterized protein</fullName>
    </submittedName>
</protein>
<reference evidence="2" key="1">
    <citation type="journal article" date="2020" name="Nat. Commun.">
        <title>Large-scale genome sequencing of mycorrhizal fungi provides insights into the early evolution of symbiotic traits.</title>
        <authorList>
            <person name="Miyauchi S."/>
            <person name="Kiss E."/>
            <person name="Kuo A."/>
            <person name="Drula E."/>
            <person name="Kohler A."/>
            <person name="Sanchez-Garcia M."/>
            <person name="Morin E."/>
            <person name="Andreopoulos B."/>
            <person name="Barry K.W."/>
            <person name="Bonito G."/>
            <person name="Buee M."/>
            <person name="Carver A."/>
            <person name="Chen C."/>
            <person name="Cichocki N."/>
            <person name="Clum A."/>
            <person name="Culley D."/>
            <person name="Crous P.W."/>
            <person name="Fauchery L."/>
            <person name="Girlanda M."/>
            <person name="Hayes R.D."/>
            <person name="Keri Z."/>
            <person name="LaButti K."/>
            <person name="Lipzen A."/>
            <person name="Lombard V."/>
            <person name="Magnuson J."/>
            <person name="Maillard F."/>
            <person name="Murat C."/>
            <person name="Nolan M."/>
            <person name="Ohm R.A."/>
            <person name="Pangilinan J."/>
            <person name="Pereira M.F."/>
            <person name="Perotto S."/>
            <person name="Peter M."/>
            <person name="Pfister S."/>
            <person name="Riley R."/>
            <person name="Sitrit Y."/>
            <person name="Stielow J.B."/>
            <person name="Szollosi G."/>
            <person name="Zifcakova L."/>
            <person name="Stursova M."/>
            <person name="Spatafora J.W."/>
            <person name="Tedersoo L."/>
            <person name="Vaario L.M."/>
            <person name="Yamada A."/>
            <person name="Yan M."/>
            <person name="Wang P."/>
            <person name="Xu J."/>
            <person name="Bruns T."/>
            <person name="Baldrian P."/>
            <person name="Vilgalys R."/>
            <person name="Dunand C."/>
            <person name="Henrissat B."/>
            <person name="Grigoriev I.V."/>
            <person name="Hibbett D."/>
            <person name="Nagy L.G."/>
            <person name="Martin F.M."/>
        </authorList>
    </citation>
    <scope>NUCLEOTIDE SEQUENCE</scope>
    <source>
        <strain evidence="2">UP504</strain>
    </source>
</reference>
<evidence type="ECO:0000256" key="1">
    <source>
        <dbReference type="SAM" id="MobiDB-lite"/>
    </source>
</evidence>
<comment type="caution">
    <text evidence="2">The sequence shown here is derived from an EMBL/GenBank/DDBJ whole genome shotgun (WGS) entry which is preliminary data.</text>
</comment>
<feature type="region of interest" description="Disordered" evidence="1">
    <location>
        <begin position="1"/>
        <end position="24"/>
    </location>
</feature>